<evidence type="ECO:0000313" key="10">
    <source>
        <dbReference type="Proteomes" id="UP000191522"/>
    </source>
</evidence>
<evidence type="ECO:0000313" key="9">
    <source>
        <dbReference type="EMBL" id="OQD78306.1"/>
    </source>
</evidence>
<feature type="compositionally biased region" description="Basic residues" evidence="7">
    <location>
        <begin position="424"/>
        <end position="435"/>
    </location>
</feature>
<feature type="region of interest" description="Disordered" evidence="7">
    <location>
        <begin position="413"/>
        <end position="442"/>
    </location>
</feature>
<dbReference type="STRING" id="69771.A0A1V6PP48"/>
<feature type="compositionally biased region" description="Basic and acidic residues" evidence="7">
    <location>
        <begin position="141"/>
        <end position="155"/>
    </location>
</feature>
<evidence type="ECO:0000256" key="2">
    <source>
        <dbReference type="ARBA" id="ARBA00023015"/>
    </source>
</evidence>
<name>A0A1V6PP48_PENDC</name>
<dbReference type="OrthoDB" id="7680836at2759"/>
<evidence type="ECO:0000256" key="7">
    <source>
        <dbReference type="SAM" id="MobiDB-lite"/>
    </source>
</evidence>
<gene>
    <name evidence="9" type="ORF">PENDEC_c001G00888</name>
</gene>
<proteinExistence type="predicted"/>
<dbReference type="Proteomes" id="UP000191522">
    <property type="component" value="Unassembled WGS sequence"/>
</dbReference>
<dbReference type="AlphaFoldDB" id="A0A1V6PP48"/>
<dbReference type="PANTHER" id="PTHR11037">
    <property type="entry name" value="TRANSCRIPTION FACTOR CP2"/>
    <property type="match status" value="1"/>
</dbReference>
<dbReference type="InterPro" id="IPR007604">
    <property type="entry name" value="CP2"/>
</dbReference>
<evidence type="ECO:0000256" key="6">
    <source>
        <dbReference type="SAM" id="Coils"/>
    </source>
</evidence>
<keyword evidence="10" id="KW-1185">Reference proteome</keyword>
<dbReference type="GO" id="GO:0005634">
    <property type="term" value="C:nucleus"/>
    <property type="evidence" value="ECO:0007669"/>
    <property type="project" value="UniProtKB-SubCell"/>
</dbReference>
<feature type="coiled-coil region" evidence="6">
    <location>
        <begin position="383"/>
        <end position="410"/>
    </location>
</feature>
<dbReference type="Pfam" id="PF25416">
    <property type="entry name" value="GRHL1_C"/>
    <property type="match status" value="1"/>
</dbReference>
<dbReference type="PROSITE" id="PS51968">
    <property type="entry name" value="GRH_CP2_DB"/>
    <property type="match status" value="1"/>
</dbReference>
<dbReference type="InterPro" id="IPR057520">
    <property type="entry name" value="GRHL1/CP2_C"/>
</dbReference>
<keyword evidence="2" id="KW-0805">Transcription regulation</keyword>
<organism evidence="9 10">
    <name type="scientific">Penicillium decumbens</name>
    <dbReference type="NCBI Taxonomy" id="69771"/>
    <lineage>
        <taxon>Eukaryota</taxon>
        <taxon>Fungi</taxon>
        <taxon>Dikarya</taxon>
        <taxon>Ascomycota</taxon>
        <taxon>Pezizomycotina</taxon>
        <taxon>Eurotiomycetes</taxon>
        <taxon>Eurotiomycetidae</taxon>
        <taxon>Eurotiales</taxon>
        <taxon>Aspergillaceae</taxon>
        <taxon>Penicillium</taxon>
    </lineage>
</organism>
<evidence type="ECO:0000256" key="5">
    <source>
        <dbReference type="ARBA" id="ARBA00023242"/>
    </source>
</evidence>
<dbReference type="OMA" id="YAREPLE"/>
<keyword evidence="4" id="KW-0804">Transcription</keyword>
<sequence>MLSRRKSQKPDHKLISHFQTMFADLVSKQNGLNSTQDVRDSMYRTVADEVDLSAHLKMKSHDQSLNTEFISWVLRDSDPSFSCLNPNALSLTSGLEQQISNQPGPREVGYGDFEPLDPYPCQIPSNGPYPQQAAYAPSRPSNRDSGYETADDSKDLSINNFSTQAGSKYYPIASSEIHDSMTMPSDEKFRYNVSLMAPTAMFQSAKEDPVTYLNKGQQYSLVIKDTNPPSGCSDSVRYRTYVRVSFEEKEQRSNPAAYWQLWNDGRAINEAPHWGRKLSAVEYMNTPRHSGAGPEQQQTQLERASFDGFCVTWVGSPNTGTSDCVVGVRFNFLSTDFSHSKGVKGAPVRLCVKTEILPPNEGIDHEPEVCFCRVKLFRDHGAERKLSNDVAHLNKTIEKLQKQVLQAEIGGGVTLGKQGNRPMKVTKHPRKHSRHGSWSSERQLQDDIRAEIETLQRMFSSARPISTLGLLGDEHDDPDLHPVQLEVNPSHANQPADPRCWNIESIPEASSCPQRKDSMASALADMQIAPDDSKQSNCPAVARQMRKVENPQTVTDGMQVVDVDATYRPPESAPKPVACFYVRFISNGEHVYDYYHAIYLKERTVRELIEKISAKRKIDPERVTGAFHMDKNGLRIMVDDDVVRELPEGQDMVVDISKALSYGNVGGIDSYAREPLEVKLMY</sequence>
<dbReference type="PANTHER" id="PTHR11037:SF20">
    <property type="entry name" value="PROTEIN GRAINYHEAD"/>
    <property type="match status" value="1"/>
</dbReference>
<accession>A0A1V6PP48</accession>
<dbReference type="GO" id="GO:0000978">
    <property type="term" value="F:RNA polymerase II cis-regulatory region sequence-specific DNA binding"/>
    <property type="evidence" value="ECO:0007669"/>
    <property type="project" value="TreeGrafter"/>
</dbReference>
<comment type="caution">
    <text evidence="9">The sequence shown here is derived from an EMBL/GenBank/DDBJ whole genome shotgun (WGS) entry which is preliminary data.</text>
</comment>
<evidence type="ECO:0000259" key="8">
    <source>
        <dbReference type="PROSITE" id="PS51968"/>
    </source>
</evidence>
<protein>
    <recommendedName>
        <fullName evidence="8">Grh/CP2 DB domain-containing protein</fullName>
    </recommendedName>
</protein>
<comment type="subcellular location">
    <subcellularLocation>
        <location evidence="1">Nucleus</location>
    </subcellularLocation>
</comment>
<dbReference type="InterPro" id="IPR040167">
    <property type="entry name" value="TF_CP2-like"/>
</dbReference>
<dbReference type="GO" id="GO:0001228">
    <property type="term" value="F:DNA-binding transcription activator activity, RNA polymerase II-specific"/>
    <property type="evidence" value="ECO:0007669"/>
    <property type="project" value="TreeGrafter"/>
</dbReference>
<reference evidence="10" key="1">
    <citation type="journal article" date="2017" name="Nat. Microbiol.">
        <title>Global analysis of biosynthetic gene clusters reveals vast potential of secondary metabolite production in Penicillium species.</title>
        <authorList>
            <person name="Nielsen J.C."/>
            <person name="Grijseels S."/>
            <person name="Prigent S."/>
            <person name="Ji B."/>
            <person name="Dainat J."/>
            <person name="Nielsen K.F."/>
            <person name="Frisvad J.C."/>
            <person name="Workman M."/>
            <person name="Nielsen J."/>
        </authorList>
    </citation>
    <scope>NUCLEOTIDE SEQUENCE [LARGE SCALE GENOMIC DNA]</scope>
    <source>
        <strain evidence="10">IBT 11843</strain>
    </source>
</reference>
<keyword evidence="5" id="KW-0539">Nucleus</keyword>
<feature type="domain" description="Grh/CP2 DB" evidence="8">
    <location>
        <begin position="187"/>
        <end position="440"/>
    </location>
</feature>
<dbReference type="Pfam" id="PF04516">
    <property type="entry name" value="CP2"/>
    <property type="match status" value="1"/>
</dbReference>
<feature type="region of interest" description="Disordered" evidence="7">
    <location>
        <begin position="98"/>
        <end position="158"/>
    </location>
</feature>
<evidence type="ECO:0000256" key="3">
    <source>
        <dbReference type="ARBA" id="ARBA00023125"/>
    </source>
</evidence>
<evidence type="ECO:0000256" key="1">
    <source>
        <dbReference type="ARBA" id="ARBA00004123"/>
    </source>
</evidence>
<dbReference type="EMBL" id="MDYL01000001">
    <property type="protein sequence ID" value="OQD78306.1"/>
    <property type="molecule type" value="Genomic_DNA"/>
</dbReference>
<keyword evidence="6" id="KW-0175">Coiled coil</keyword>
<keyword evidence="3" id="KW-0238">DNA-binding</keyword>
<evidence type="ECO:0000256" key="4">
    <source>
        <dbReference type="ARBA" id="ARBA00023163"/>
    </source>
</evidence>